<evidence type="ECO:0000313" key="2">
    <source>
        <dbReference type="EMBL" id="QNL43325.1"/>
    </source>
</evidence>
<dbReference type="KEGG" id="ohi:H8790_07380"/>
<dbReference type="Proteomes" id="UP000515960">
    <property type="component" value="Chromosome"/>
</dbReference>
<name>A0A7G9B194_9FIRM</name>
<sequence length="58" mass="6538">MDYTDQSGVVAGPWYTGNDKFEFGEVSHDESNTKETGGCHKNMPEKGCDIKQERILRT</sequence>
<accession>A0A7G9B194</accession>
<reference evidence="2 3" key="1">
    <citation type="submission" date="2020-08" db="EMBL/GenBank/DDBJ databases">
        <authorList>
            <person name="Liu C."/>
            <person name="Sun Q."/>
        </authorList>
    </citation>
    <scope>NUCLEOTIDE SEQUENCE [LARGE SCALE GENOMIC DNA]</scope>
    <source>
        <strain evidence="2 3">NSJ-62</strain>
    </source>
</reference>
<keyword evidence="3" id="KW-1185">Reference proteome</keyword>
<dbReference type="AlphaFoldDB" id="A0A7G9B194"/>
<evidence type="ECO:0000313" key="3">
    <source>
        <dbReference type="Proteomes" id="UP000515960"/>
    </source>
</evidence>
<proteinExistence type="predicted"/>
<dbReference type="EMBL" id="CP060490">
    <property type="protein sequence ID" value="QNL43325.1"/>
    <property type="molecule type" value="Genomic_DNA"/>
</dbReference>
<feature type="region of interest" description="Disordered" evidence="1">
    <location>
        <begin position="27"/>
        <end position="46"/>
    </location>
</feature>
<protein>
    <submittedName>
        <fullName evidence="2">Uncharacterized protein</fullName>
    </submittedName>
</protein>
<evidence type="ECO:0000256" key="1">
    <source>
        <dbReference type="SAM" id="MobiDB-lite"/>
    </source>
</evidence>
<gene>
    <name evidence="2" type="ORF">H8790_07380</name>
</gene>
<organism evidence="2 3">
    <name type="scientific">Oscillibacter hominis</name>
    <dbReference type="NCBI Taxonomy" id="2763056"/>
    <lineage>
        <taxon>Bacteria</taxon>
        <taxon>Bacillati</taxon>
        <taxon>Bacillota</taxon>
        <taxon>Clostridia</taxon>
        <taxon>Eubacteriales</taxon>
        <taxon>Oscillospiraceae</taxon>
        <taxon>Oscillibacter</taxon>
    </lineage>
</organism>
<dbReference type="RefSeq" id="WP_187331916.1">
    <property type="nucleotide sequence ID" value="NZ_CP060490.1"/>
</dbReference>